<sequence length="161" mass="17760">MTLDATNAFSIARMGRGGSTTTDVASRGDRTLWLDNVACVNGGEFLAALHTLSQQLRANLRMPIHGVEAHYALYPPGARYVRHKDRMQDSGARMISWVTYLNADWQPADGGLLRLYSDDGGHTDIAPTMGTSVCFLSDIEHEVLASHQTRLSIAGWMRRLD</sequence>
<evidence type="ECO:0000256" key="6">
    <source>
        <dbReference type="ARBA" id="ARBA00023004"/>
    </source>
</evidence>
<feature type="domain" description="Fe2OG dioxygenase" evidence="7">
    <location>
        <begin position="63"/>
        <end position="159"/>
    </location>
</feature>
<name>A0ABX8WSY8_9GAMM</name>
<keyword evidence="9" id="KW-1185">Reference proteome</keyword>
<keyword evidence="2" id="KW-0479">Metal-binding</keyword>
<evidence type="ECO:0000313" key="9">
    <source>
        <dbReference type="Proteomes" id="UP000824755"/>
    </source>
</evidence>
<evidence type="ECO:0000259" key="7">
    <source>
        <dbReference type="PROSITE" id="PS51471"/>
    </source>
</evidence>
<evidence type="ECO:0000256" key="3">
    <source>
        <dbReference type="ARBA" id="ARBA00022896"/>
    </source>
</evidence>
<dbReference type="InterPro" id="IPR006620">
    <property type="entry name" value="Pro_4_hyd_alph"/>
</dbReference>
<dbReference type="InterPro" id="IPR005123">
    <property type="entry name" value="Oxoglu/Fe-dep_dioxygenase_dom"/>
</dbReference>
<dbReference type="Gene3D" id="2.60.120.620">
    <property type="entry name" value="q2cbj1_9rhob like domain"/>
    <property type="match status" value="1"/>
</dbReference>
<dbReference type="PANTHER" id="PTHR12907:SF26">
    <property type="entry name" value="HIF PROLYL HYDROXYLASE, ISOFORM C"/>
    <property type="match status" value="1"/>
</dbReference>
<evidence type="ECO:0000256" key="1">
    <source>
        <dbReference type="ARBA" id="ARBA00001961"/>
    </source>
</evidence>
<proteinExistence type="predicted"/>
<dbReference type="SMART" id="SM00702">
    <property type="entry name" value="P4Hc"/>
    <property type="match status" value="1"/>
</dbReference>
<keyword evidence="5" id="KW-0560">Oxidoreductase</keyword>
<keyword evidence="3" id="KW-0847">Vitamin C</keyword>
<dbReference type="Proteomes" id="UP000824755">
    <property type="component" value="Chromosome"/>
</dbReference>
<comment type="cofactor">
    <cofactor evidence="1">
        <name>L-ascorbate</name>
        <dbReference type="ChEBI" id="CHEBI:38290"/>
    </cofactor>
</comment>
<dbReference type="InterPro" id="IPR044862">
    <property type="entry name" value="Pro_4_hyd_alph_FE2OG_OXY"/>
</dbReference>
<dbReference type="PANTHER" id="PTHR12907">
    <property type="entry name" value="EGL NINE HOMOLOG-RELATED"/>
    <property type="match status" value="1"/>
</dbReference>
<organism evidence="8 9">
    <name type="scientific">Lysobacter soyae</name>
    <dbReference type="NCBI Taxonomy" id="2764185"/>
    <lineage>
        <taxon>Bacteria</taxon>
        <taxon>Pseudomonadati</taxon>
        <taxon>Pseudomonadota</taxon>
        <taxon>Gammaproteobacteria</taxon>
        <taxon>Lysobacterales</taxon>
        <taxon>Lysobacteraceae</taxon>
        <taxon>Lysobacter</taxon>
    </lineage>
</organism>
<evidence type="ECO:0000313" key="8">
    <source>
        <dbReference type="EMBL" id="QYR53924.1"/>
    </source>
</evidence>
<evidence type="ECO:0000256" key="5">
    <source>
        <dbReference type="ARBA" id="ARBA00023002"/>
    </source>
</evidence>
<accession>A0ABX8WSY8</accession>
<protein>
    <submittedName>
        <fullName evidence="8">2OG-Fe(II) oxygenase</fullName>
    </submittedName>
</protein>
<evidence type="ECO:0000256" key="2">
    <source>
        <dbReference type="ARBA" id="ARBA00022723"/>
    </source>
</evidence>
<keyword evidence="4" id="KW-0223">Dioxygenase</keyword>
<dbReference type="InterPro" id="IPR051559">
    <property type="entry name" value="HIF_prolyl_hydroxylases"/>
</dbReference>
<keyword evidence="6" id="KW-0408">Iron</keyword>
<dbReference type="Pfam" id="PF13640">
    <property type="entry name" value="2OG-FeII_Oxy_3"/>
    <property type="match status" value="1"/>
</dbReference>
<dbReference type="EMBL" id="CP080544">
    <property type="protein sequence ID" value="QYR53924.1"/>
    <property type="molecule type" value="Genomic_DNA"/>
</dbReference>
<dbReference type="PROSITE" id="PS51471">
    <property type="entry name" value="FE2OG_OXY"/>
    <property type="match status" value="1"/>
</dbReference>
<evidence type="ECO:0000256" key="4">
    <source>
        <dbReference type="ARBA" id="ARBA00022964"/>
    </source>
</evidence>
<gene>
    <name evidence="8" type="ORF">H8L67_03955</name>
</gene>
<reference evidence="8 9" key="1">
    <citation type="submission" date="2021-08" db="EMBL/GenBank/DDBJ databases">
        <title>Lysobacter sp. strain CJ11 Genome sequencing and assembly.</title>
        <authorList>
            <person name="Kim I."/>
        </authorList>
    </citation>
    <scope>NUCLEOTIDE SEQUENCE [LARGE SCALE GENOMIC DNA]</scope>
    <source>
        <strain evidence="8 9">CJ11</strain>
    </source>
</reference>